<dbReference type="PANTHER" id="PTHR43596">
    <property type="entry name" value="ADP,ATP CARRIER PROTEIN"/>
    <property type="match status" value="1"/>
</dbReference>
<feature type="transmembrane region" description="Helical" evidence="4">
    <location>
        <begin position="308"/>
        <end position="331"/>
    </location>
</feature>
<dbReference type="RefSeq" id="WP_228425555.1">
    <property type="nucleotide sequence ID" value="NZ_JAJFNJ020000003.1"/>
</dbReference>
<dbReference type="InterPro" id="IPR011701">
    <property type="entry name" value="MFS"/>
</dbReference>
<feature type="transmembrane region" description="Helical" evidence="4">
    <location>
        <begin position="152"/>
        <end position="171"/>
    </location>
</feature>
<dbReference type="SUPFAM" id="SSF103473">
    <property type="entry name" value="MFS general substrate transporter"/>
    <property type="match status" value="1"/>
</dbReference>
<dbReference type="EMBL" id="JAJFNJ020000003">
    <property type="protein sequence ID" value="MEC3887517.1"/>
    <property type="molecule type" value="Genomic_DNA"/>
</dbReference>
<keyword evidence="2 4" id="KW-1133">Transmembrane helix</keyword>
<reference evidence="5" key="2">
    <citation type="submission" date="2024-01" db="EMBL/GenBank/DDBJ databases">
        <title>Long-read genome sequencing of X. campestris pv. papavericola.</title>
        <authorList>
            <person name="Hussain R.M.F."/>
            <person name="Greer S."/>
            <person name="Harrison J."/>
            <person name="Grant M."/>
            <person name="Vicente J."/>
            <person name="Studholme D.J."/>
        </authorList>
    </citation>
    <scope>NUCLEOTIDE SEQUENCE</scope>
    <source>
        <strain evidence="5">NCPPB 2970</strain>
    </source>
</reference>
<keyword evidence="3 4" id="KW-0472">Membrane</keyword>
<feature type="transmembrane region" description="Helical" evidence="4">
    <location>
        <begin position="281"/>
        <end position="301"/>
    </location>
</feature>
<feature type="transmembrane region" description="Helical" evidence="4">
    <location>
        <begin position="399"/>
        <end position="423"/>
    </location>
</feature>
<dbReference type="InterPro" id="IPR036259">
    <property type="entry name" value="MFS_trans_sf"/>
</dbReference>
<name>A0AAJ2X1S9_XANCA</name>
<comment type="caution">
    <text evidence="5">The sequence shown here is derived from an EMBL/GenBank/DDBJ whole genome shotgun (WGS) entry which is preliminary data.</text>
</comment>
<evidence type="ECO:0000313" key="6">
    <source>
        <dbReference type="Proteomes" id="UP001297361"/>
    </source>
</evidence>
<evidence type="ECO:0000256" key="1">
    <source>
        <dbReference type="ARBA" id="ARBA00022692"/>
    </source>
</evidence>
<reference evidence="5" key="1">
    <citation type="submission" date="2021-10" db="EMBL/GenBank/DDBJ databases">
        <authorList>
            <person name="Hussein R."/>
            <person name="Harrison J."/>
            <person name="Studholme D.J."/>
            <person name="Vicente J."/>
            <person name="Grant M."/>
        </authorList>
    </citation>
    <scope>NUCLEOTIDE SEQUENCE</scope>
    <source>
        <strain evidence="5">NCPPB 2970</strain>
    </source>
</reference>
<keyword evidence="1 4" id="KW-0812">Transmembrane</keyword>
<feature type="transmembrane region" description="Helical" evidence="4">
    <location>
        <begin position="242"/>
        <end position="261"/>
    </location>
</feature>
<proteinExistence type="predicted"/>
<feature type="transmembrane region" description="Helical" evidence="4">
    <location>
        <begin position="121"/>
        <end position="140"/>
    </location>
</feature>
<dbReference type="Pfam" id="PF07690">
    <property type="entry name" value="MFS_1"/>
    <property type="match status" value="1"/>
</dbReference>
<protein>
    <submittedName>
        <fullName evidence="5">MFS transporter</fullName>
    </submittedName>
</protein>
<evidence type="ECO:0000256" key="3">
    <source>
        <dbReference type="ARBA" id="ARBA00023136"/>
    </source>
</evidence>
<feature type="transmembrane region" description="Helical" evidence="4">
    <location>
        <begin position="183"/>
        <end position="202"/>
    </location>
</feature>
<feature type="transmembrane region" description="Helical" evidence="4">
    <location>
        <begin position="21"/>
        <end position="44"/>
    </location>
</feature>
<sequence>MSATYCHNPLHGVFNIRREEIAPVITAALCFFFVLTAVMLLRPARDALGLEHGIEYVRSLMTVTAVATLAVNPLFGWAASRLSRPHLVGATYGFLVITLVMFWCLMQFASSAVRDAGSLAFYIWFNVFNLFVTMVFWALLADRFSSDQGTRLFSLIAVGGTLGAIVGPWLTAQLAQPLGTTNLLLVASGFLVLGMLAAWVLLSIAPGQAAGDGVAAASRAEEPARIGGSAWAGVRAVARSPYLAGVAGYVLLMAMMITAVYFSRLQMVAAMAEDLDTRAAILGRIDMFTYIAVLTLQLTLAGRLIKRFGLGVTLAILPVTTSLGFLGLAIYGSLVGWVLLEVGSRAVQRGITQSARETLFTVVGREDKYKAKALIDTFVYRSGDVVGAQADGLLARFGLAMGGLLSVVLPMALVWMLLSLWLGRAHFGRTSARPSTAPVTADA</sequence>
<organism evidence="5 6">
    <name type="scientific">Xanthomonas campestris pv. papavericola</name>
    <dbReference type="NCBI Taxonomy" id="487881"/>
    <lineage>
        <taxon>Bacteria</taxon>
        <taxon>Pseudomonadati</taxon>
        <taxon>Pseudomonadota</taxon>
        <taxon>Gammaproteobacteria</taxon>
        <taxon>Lysobacterales</taxon>
        <taxon>Lysobacteraceae</taxon>
        <taxon>Xanthomonas</taxon>
    </lineage>
</organism>
<dbReference type="AlphaFoldDB" id="A0AAJ2X1S9"/>
<accession>A0AAJ2X1S9</accession>
<feature type="transmembrane region" description="Helical" evidence="4">
    <location>
        <begin position="56"/>
        <end position="75"/>
    </location>
</feature>
<gene>
    <name evidence="5" type="ORF">LLE72_007070</name>
</gene>
<evidence type="ECO:0000256" key="2">
    <source>
        <dbReference type="ARBA" id="ARBA00022989"/>
    </source>
</evidence>
<dbReference type="PANTHER" id="PTHR43596:SF1">
    <property type="entry name" value="ADP,ATP CARRIER PROTEIN"/>
    <property type="match status" value="1"/>
</dbReference>
<dbReference type="Proteomes" id="UP001297361">
    <property type="component" value="Unassembled WGS sequence"/>
</dbReference>
<feature type="transmembrane region" description="Helical" evidence="4">
    <location>
        <begin position="87"/>
        <end position="109"/>
    </location>
</feature>
<dbReference type="GO" id="GO:0022857">
    <property type="term" value="F:transmembrane transporter activity"/>
    <property type="evidence" value="ECO:0007669"/>
    <property type="project" value="InterPro"/>
</dbReference>
<evidence type="ECO:0000313" key="5">
    <source>
        <dbReference type="EMBL" id="MEC3887517.1"/>
    </source>
</evidence>
<evidence type="ECO:0000256" key="4">
    <source>
        <dbReference type="SAM" id="Phobius"/>
    </source>
</evidence>
<dbReference type="Gene3D" id="1.20.1250.20">
    <property type="entry name" value="MFS general substrate transporter like domains"/>
    <property type="match status" value="1"/>
</dbReference>